<evidence type="ECO:0000256" key="4">
    <source>
        <dbReference type="ARBA" id="ARBA00023163"/>
    </source>
</evidence>
<dbReference type="Proteomes" id="UP000245474">
    <property type="component" value="Unassembled WGS sequence"/>
</dbReference>
<dbReference type="GO" id="GO:0000976">
    <property type="term" value="F:transcription cis-regulatory region binding"/>
    <property type="evidence" value="ECO:0007669"/>
    <property type="project" value="TreeGrafter"/>
</dbReference>
<dbReference type="PANTHER" id="PTHR30126:SF21">
    <property type="entry name" value="TRANSCRIPTIONAL REGULATOR-RELATED"/>
    <property type="match status" value="1"/>
</dbReference>
<dbReference type="AlphaFoldDB" id="A0A2U2MWY1"/>
<dbReference type="SUPFAM" id="SSF53850">
    <property type="entry name" value="Periplasmic binding protein-like II"/>
    <property type="match status" value="1"/>
</dbReference>
<dbReference type="RefSeq" id="WP_109679982.1">
    <property type="nucleotide sequence ID" value="NZ_CP086615.1"/>
</dbReference>
<reference evidence="6 7" key="1">
    <citation type="submission" date="2018-05" db="EMBL/GenBank/DDBJ databases">
        <title>Spiribacter halobius sp. nov., a moderately halophilic bacterium isolated from marine solar saltern.</title>
        <authorList>
            <person name="Zheng W.-S."/>
            <person name="Lu D.-C."/>
            <person name="Du Z.-J."/>
        </authorList>
    </citation>
    <scope>NUCLEOTIDE SEQUENCE [LARGE SCALE GENOMIC DNA]</scope>
    <source>
        <strain evidence="6 7">E85</strain>
    </source>
</reference>
<feature type="domain" description="HTH lysR-type" evidence="5">
    <location>
        <begin position="1"/>
        <end position="58"/>
    </location>
</feature>
<dbReference type="FunFam" id="1.10.10.10:FF:000001">
    <property type="entry name" value="LysR family transcriptional regulator"/>
    <property type="match status" value="1"/>
</dbReference>
<proteinExistence type="inferred from homology"/>
<evidence type="ECO:0000256" key="1">
    <source>
        <dbReference type="ARBA" id="ARBA00009437"/>
    </source>
</evidence>
<dbReference type="InterPro" id="IPR005119">
    <property type="entry name" value="LysR_subst-bd"/>
</dbReference>
<evidence type="ECO:0000313" key="7">
    <source>
        <dbReference type="Proteomes" id="UP000245474"/>
    </source>
</evidence>
<gene>
    <name evidence="6" type="ORF">DEM34_16775</name>
</gene>
<dbReference type="InterPro" id="IPR036388">
    <property type="entry name" value="WH-like_DNA-bd_sf"/>
</dbReference>
<dbReference type="InterPro" id="IPR036390">
    <property type="entry name" value="WH_DNA-bd_sf"/>
</dbReference>
<dbReference type="Pfam" id="PF00126">
    <property type="entry name" value="HTH_1"/>
    <property type="match status" value="1"/>
</dbReference>
<comment type="similarity">
    <text evidence="1">Belongs to the LysR transcriptional regulatory family.</text>
</comment>
<sequence length="281" mass="30928">MDTELVRTYLMVLNMGSFISAAERLHVSQSTVSTRIRILEERLGARLFVRNKGGAKLTDEGRRFHKHAAAIVRSVEAARHEVGVPSHYASSLTIGGRFGVWEQLLLQWLPELRRQLPDIAIRAQIGFEDELMHGLAEGQIDIAVMYTPESRTGLVVEQLVDEQLVLTGTGRPPAMPADESYVFIDWGTAFRSAHSVSFPDYTGAGLTASIGWLGLQLILSSGGSGYFPKSVVTDYVANGQLHVHPEAPRFELNAYLVYLRERESSVLDAAIAGIRNAALNL</sequence>
<dbReference type="CDD" id="cd05466">
    <property type="entry name" value="PBP2_LTTR_substrate"/>
    <property type="match status" value="1"/>
</dbReference>
<dbReference type="PRINTS" id="PR00039">
    <property type="entry name" value="HTHLYSR"/>
</dbReference>
<keyword evidence="4" id="KW-0804">Transcription</keyword>
<organism evidence="6 7">
    <name type="scientific">Sediminicurvatus halobius</name>
    <dbReference type="NCBI Taxonomy" id="2182432"/>
    <lineage>
        <taxon>Bacteria</taxon>
        <taxon>Pseudomonadati</taxon>
        <taxon>Pseudomonadota</taxon>
        <taxon>Gammaproteobacteria</taxon>
        <taxon>Chromatiales</taxon>
        <taxon>Ectothiorhodospiraceae</taxon>
        <taxon>Sediminicurvatus</taxon>
    </lineage>
</organism>
<dbReference type="Gene3D" id="1.10.10.10">
    <property type="entry name" value="Winged helix-like DNA-binding domain superfamily/Winged helix DNA-binding domain"/>
    <property type="match status" value="1"/>
</dbReference>
<accession>A0A2U2MWY1</accession>
<dbReference type="PANTHER" id="PTHR30126">
    <property type="entry name" value="HTH-TYPE TRANSCRIPTIONAL REGULATOR"/>
    <property type="match status" value="1"/>
</dbReference>
<dbReference type="Pfam" id="PF03466">
    <property type="entry name" value="LysR_substrate"/>
    <property type="match status" value="1"/>
</dbReference>
<dbReference type="EMBL" id="QFFI01000037">
    <property type="protein sequence ID" value="PWG61371.1"/>
    <property type="molecule type" value="Genomic_DNA"/>
</dbReference>
<protein>
    <submittedName>
        <fullName evidence="6">LysR family transcriptional regulator</fullName>
    </submittedName>
</protein>
<dbReference type="PROSITE" id="PS50931">
    <property type="entry name" value="HTH_LYSR"/>
    <property type="match status" value="1"/>
</dbReference>
<dbReference type="GO" id="GO:0003700">
    <property type="term" value="F:DNA-binding transcription factor activity"/>
    <property type="evidence" value="ECO:0007669"/>
    <property type="project" value="InterPro"/>
</dbReference>
<evidence type="ECO:0000256" key="3">
    <source>
        <dbReference type="ARBA" id="ARBA00023125"/>
    </source>
</evidence>
<evidence type="ECO:0000259" key="5">
    <source>
        <dbReference type="PROSITE" id="PS50931"/>
    </source>
</evidence>
<keyword evidence="2" id="KW-0805">Transcription regulation</keyword>
<dbReference type="InterPro" id="IPR000847">
    <property type="entry name" value="LysR_HTH_N"/>
</dbReference>
<comment type="caution">
    <text evidence="6">The sequence shown here is derived from an EMBL/GenBank/DDBJ whole genome shotgun (WGS) entry which is preliminary data.</text>
</comment>
<dbReference type="Gene3D" id="3.40.190.10">
    <property type="entry name" value="Periplasmic binding protein-like II"/>
    <property type="match status" value="1"/>
</dbReference>
<keyword evidence="3" id="KW-0238">DNA-binding</keyword>
<name>A0A2U2MWY1_9GAMM</name>
<keyword evidence="7" id="KW-1185">Reference proteome</keyword>
<evidence type="ECO:0000256" key="2">
    <source>
        <dbReference type="ARBA" id="ARBA00023015"/>
    </source>
</evidence>
<evidence type="ECO:0000313" key="6">
    <source>
        <dbReference type="EMBL" id="PWG61371.1"/>
    </source>
</evidence>
<dbReference type="SUPFAM" id="SSF46785">
    <property type="entry name" value="Winged helix' DNA-binding domain"/>
    <property type="match status" value="1"/>
</dbReference>
<dbReference type="OrthoDB" id="9786526at2"/>